<evidence type="ECO:0000259" key="17">
    <source>
        <dbReference type="Pfam" id="PF07715"/>
    </source>
</evidence>
<name>A0A418WQX1_9SPHN</name>
<dbReference type="InterPro" id="IPR037066">
    <property type="entry name" value="Plug_dom_sf"/>
</dbReference>
<comment type="subcellular location">
    <subcellularLocation>
        <location evidence="1 12">Cell outer membrane</location>
        <topology evidence="1 12">Multi-pass membrane protein</topology>
    </subcellularLocation>
</comment>
<evidence type="ECO:0000256" key="9">
    <source>
        <dbReference type="ARBA" id="ARBA00023077"/>
    </source>
</evidence>
<evidence type="ECO:0000256" key="13">
    <source>
        <dbReference type="RuleBase" id="RU003357"/>
    </source>
</evidence>
<keyword evidence="7" id="KW-0408">Iron</keyword>
<dbReference type="PROSITE" id="PS52016">
    <property type="entry name" value="TONB_DEPENDENT_REC_3"/>
    <property type="match status" value="1"/>
</dbReference>
<keyword evidence="19" id="KW-1185">Reference proteome</keyword>
<keyword evidence="4" id="KW-0410">Iron transport</keyword>
<keyword evidence="5 12" id="KW-0812">Transmembrane</keyword>
<dbReference type="PANTHER" id="PTHR32552">
    <property type="entry name" value="FERRICHROME IRON RECEPTOR-RELATED"/>
    <property type="match status" value="1"/>
</dbReference>
<dbReference type="RefSeq" id="WP_119760032.1">
    <property type="nucleotide sequence ID" value="NZ_QYUM01000002.1"/>
</dbReference>
<evidence type="ECO:0000256" key="11">
    <source>
        <dbReference type="ARBA" id="ARBA00023237"/>
    </source>
</evidence>
<dbReference type="InterPro" id="IPR039426">
    <property type="entry name" value="TonB-dep_rcpt-like"/>
</dbReference>
<dbReference type="InterPro" id="IPR000531">
    <property type="entry name" value="Beta-barrel_TonB"/>
</dbReference>
<keyword evidence="8" id="KW-0406">Ion transport</keyword>
<feature type="domain" description="TonB-dependent receptor plug" evidence="17">
    <location>
        <begin position="66"/>
        <end position="178"/>
    </location>
</feature>
<feature type="chain" id="PRO_5019314184" evidence="15">
    <location>
        <begin position="24"/>
        <end position="843"/>
    </location>
</feature>
<keyword evidence="6 15" id="KW-0732">Signal</keyword>
<sequence>MNRNGLFLTVASLALLSPAMAQAASADSELETASEAAAESGTDARGQGTARKEVFSTGVAKGRDILDSAISTSSLKSDEIEKFGARSLGEVLRNIPGVRAEYQGGEGNASYSIRGLPLAASGSKFLQFQEDGLPVLEFGDIQLISSDLFMRVDSNLAQIEAIRGGSASTFASNSPGGVINLISKTGEQEGGSVAAGVGLDYDMYRLDFDYGGRISDTLRYHVGGFYRQGEGPRDIGYTAYKGGQFKFNITKELGEGFVRIYGKYLDDRAPSYQPVPVMVTGTNDDPKFRNVANFDISRDSLVSRNINGIPSLDENNNLKVYDARDGMHSVVKSIGLEAKFDVAGWTISEKFRFADISGSVFENLPLAVAPAIGLAMVNGGPGATLSYANGPLAGQAINPATLNGNGLLMQSLFINADLKNLDNMTNDLRASRVWDIGGGKLTTTAGFYKSNQSFDSFWTFTTALQDVVGGGNSALVNVATAGGVPVTQNGILSFSTLGTGAYHRRYDVSYDINAPYASVNYHIGKVAIGASIRYDMGKVQGTLLGSDLGGGRVGIKPYDINGDGTISRAESLTAFLPLTQPGLVDYDYDYLSYSGGINFRVSEPLAVFARYSRGGRAAADRILFTPAINYNSGALIDPKDGYDSVKQTEVGVKYRGDGLALNVTGFLANTGERNLQVNSRPDGSVQVERIVREYRAYGAEFEGSVRRGPFSLTAGATYTNAEITSDATNPAIVGNTPRHQANFIFEATPQYETQMFTVGANFLGTTSSYAQDTNQLKLPGYTVVNAFVQFRPTDRLQLMLNANNLFDTLGMTEVTQASIPASGMVLARSITGRTISGSIRFAL</sequence>
<dbReference type="Gene3D" id="2.170.130.10">
    <property type="entry name" value="TonB-dependent receptor, plug domain"/>
    <property type="match status" value="1"/>
</dbReference>
<dbReference type="Proteomes" id="UP000286100">
    <property type="component" value="Unassembled WGS sequence"/>
</dbReference>
<dbReference type="EMBL" id="QYUM01000002">
    <property type="protein sequence ID" value="RJF93664.1"/>
    <property type="molecule type" value="Genomic_DNA"/>
</dbReference>
<dbReference type="Pfam" id="PF07715">
    <property type="entry name" value="Plug"/>
    <property type="match status" value="1"/>
</dbReference>
<feature type="signal peptide" evidence="15">
    <location>
        <begin position="1"/>
        <end position="23"/>
    </location>
</feature>
<keyword evidence="10 12" id="KW-0472">Membrane</keyword>
<feature type="compositionally biased region" description="Low complexity" evidence="14">
    <location>
        <begin position="31"/>
        <end position="44"/>
    </location>
</feature>
<keyword evidence="11 12" id="KW-0998">Cell outer membrane</keyword>
<evidence type="ECO:0000256" key="2">
    <source>
        <dbReference type="ARBA" id="ARBA00022448"/>
    </source>
</evidence>
<evidence type="ECO:0000256" key="14">
    <source>
        <dbReference type="SAM" id="MobiDB-lite"/>
    </source>
</evidence>
<evidence type="ECO:0000256" key="15">
    <source>
        <dbReference type="SAM" id="SignalP"/>
    </source>
</evidence>
<organism evidence="18 19">
    <name type="scientific">Sphingomonas cavernae</name>
    <dbReference type="NCBI Taxonomy" id="2320861"/>
    <lineage>
        <taxon>Bacteria</taxon>
        <taxon>Pseudomonadati</taxon>
        <taxon>Pseudomonadota</taxon>
        <taxon>Alphaproteobacteria</taxon>
        <taxon>Sphingomonadales</taxon>
        <taxon>Sphingomonadaceae</taxon>
        <taxon>Sphingomonas</taxon>
    </lineage>
</organism>
<dbReference type="OrthoDB" id="7386960at2"/>
<evidence type="ECO:0000256" key="10">
    <source>
        <dbReference type="ARBA" id="ARBA00023136"/>
    </source>
</evidence>
<evidence type="ECO:0000313" key="18">
    <source>
        <dbReference type="EMBL" id="RJF93664.1"/>
    </source>
</evidence>
<keyword evidence="9 13" id="KW-0798">TonB box</keyword>
<dbReference type="Gene3D" id="2.40.170.20">
    <property type="entry name" value="TonB-dependent receptor, beta-barrel domain"/>
    <property type="match status" value="1"/>
</dbReference>
<evidence type="ECO:0000256" key="3">
    <source>
        <dbReference type="ARBA" id="ARBA00022452"/>
    </source>
</evidence>
<feature type="domain" description="TonB-dependent receptor-like beta-barrel" evidence="16">
    <location>
        <begin position="410"/>
        <end position="805"/>
    </location>
</feature>
<evidence type="ECO:0000256" key="6">
    <source>
        <dbReference type="ARBA" id="ARBA00022729"/>
    </source>
</evidence>
<protein>
    <submittedName>
        <fullName evidence="18">TonB-dependent receptor</fullName>
    </submittedName>
</protein>
<proteinExistence type="inferred from homology"/>
<accession>A0A418WQX1</accession>
<dbReference type="SUPFAM" id="SSF56935">
    <property type="entry name" value="Porins"/>
    <property type="match status" value="1"/>
</dbReference>
<keyword evidence="3 12" id="KW-1134">Transmembrane beta strand</keyword>
<keyword evidence="2 12" id="KW-0813">Transport</keyword>
<dbReference type="PANTHER" id="PTHR32552:SF89">
    <property type="entry name" value="CATECHOLATE SIDEROPHORE RECEPTOR FIU"/>
    <property type="match status" value="1"/>
</dbReference>
<dbReference type="AlphaFoldDB" id="A0A418WQX1"/>
<evidence type="ECO:0000256" key="8">
    <source>
        <dbReference type="ARBA" id="ARBA00023065"/>
    </source>
</evidence>
<evidence type="ECO:0000256" key="12">
    <source>
        <dbReference type="PROSITE-ProRule" id="PRU01360"/>
    </source>
</evidence>
<evidence type="ECO:0000259" key="16">
    <source>
        <dbReference type="Pfam" id="PF00593"/>
    </source>
</evidence>
<dbReference type="InterPro" id="IPR036942">
    <property type="entry name" value="Beta-barrel_TonB_sf"/>
</dbReference>
<dbReference type="InterPro" id="IPR012910">
    <property type="entry name" value="Plug_dom"/>
</dbReference>
<reference evidence="18 19" key="1">
    <citation type="submission" date="2018-09" db="EMBL/GenBank/DDBJ databases">
        <authorList>
            <person name="Zhu H."/>
        </authorList>
    </citation>
    <scope>NUCLEOTIDE SEQUENCE [LARGE SCALE GENOMIC DNA]</scope>
    <source>
        <strain evidence="18 19">K2R01-6</strain>
    </source>
</reference>
<evidence type="ECO:0000256" key="1">
    <source>
        <dbReference type="ARBA" id="ARBA00004571"/>
    </source>
</evidence>
<dbReference type="GO" id="GO:0015344">
    <property type="term" value="F:siderophore uptake transmembrane transporter activity"/>
    <property type="evidence" value="ECO:0007669"/>
    <property type="project" value="TreeGrafter"/>
</dbReference>
<evidence type="ECO:0000256" key="7">
    <source>
        <dbReference type="ARBA" id="ARBA00023004"/>
    </source>
</evidence>
<feature type="region of interest" description="Disordered" evidence="14">
    <location>
        <begin position="31"/>
        <end position="51"/>
    </location>
</feature>
<dbReference type="Pfam" id="PF00593">
    <property type="entry name" value="TonB_dep_Rec_b-barrel"/>
    <property type="match status" value="1"/>
</dbReference>
<evidence type="ECO:0000256" key="4">
    <source>
        <dbReference type="ARBA" id="ARBA00022496"/>
    </source>
</evidence>
<dbReference type="GO" id="GO:0009279">
    <property type="term" value="C:cell outer membrane"/>
    <property type="evidence" value="ECO:0007669"/>
    <property type="project" value="UniProtKB-SubCell"/>
</dbReference>
<comment type="similarity">
    <text evidence="12 13">Belongs to the TonB-dependent receptor family.</text>
</comment>
<gene>
    <name evidence="18" type="ORF">D3876_05015</name>
</gene>
<comment type="caution">
    <text evidence="18">The sequence shown here is derived from an EMBL/GenBank/DDBJ whole genome shotgun (WGS) entry which is preliminary data.</text>
</comment>
<evidence type="ECO:0000256" key="5">
    <source>
        <dbReference type="ARBA" id="ARBA00022692"/>
    </source>
</evidence>
<keyword evidence="18" id="KW-0675">Receptor</keyword>
<evidence type="ECO:0000313" key="19">
    <source>
        <dbReference type="Proteomes" id="UP000286100"/>
    </source>
</evidence>